<protein>
    <recommendedName>
        <fullName evidence="2">Lipocalin-like domain-containing protein</fullName>
    </recommendedName>
</protein>
<proteinExistence type="predicted"/>
<name>A0A0F9XHK6_9ZZZZ</name>
<dbReference type="AlphaFoldDB" id="A0A0F9XHK6"/>
<organism evidence="1">
    <name type="scientific">marine sediment metagenome</name>
    <dbReference type="NCBI Taxonomy" id="412755"/>
    <lineage>
        <taxon>unclassified sequences</taxon>
        <taxon>metagenomes</taxon>
        <taxon>ecological metagenomes</taxon>
    </lineage>
</organism>
<dbReference type="Gene3D" id="2.40.128.490">
    <property type="entry name" value="Uncharacterised protein PF14869, DUF4488"/>
    <property type="match status" value="1"/>
</dbReference>
<accession>A0A0F9XHK6</accession>
<sequence length="148" mass="17435">MKKIIGLVLLMLLLVSAASTNSFNENYMHTIQGTWELESFYNYDGQQVIDTVPTTDGYRQVKMYYNGKIMWSRYVPVDKIGRFGYGTYKITDDRLMETLEYGDNEMIMAMDTMRIFTFELQLNDDRFSQISLDEEGNRTFSENYVRID</sequence>
<dbReference type="EMBL" id="LAZR01000103">
    <property type="protein sequence ID" value="KKN91428.1"/>
    <property type="molecule type" value="Genomic_DNA"/>
</dbReference>
<evidence type="ECO:0000313" key="1">
    <source>
        <dbReference type="EMBL" id="KKN91428.1"/>
    </source>
</evidence>
<reference evidence="1" key="1">
    <citation type="journal article" date="2015" name="Nature">
        <title>Complex archaea that bridge the gap between prokaryotes and eukaryotes.</title>
        <authorList>
            <person name="Spang A."/>
            <person name="Saw J.H."/>
            <person name="Jorgensen S.L."/>
            <person name="Zaremba-Niedzwiedzka K."/>
            <person name="Martijn J."/>
            <person name="Lind A.E."/>
            <person name="van Eijk R."/>
            <person name="Schleper C."/>
            <person name="Guy L."/>
            <person name="Ettema T.J."/>
        </authorList>
    </citation>
    <scope>NUCLEOTIDE SEQUENCE</scope>
</reference>
<comment type="caution">
    <text evidence="1">The sequence shown here is derived from an EMBL/GenBank/DDBJ whole genome shotgun (WGS) entry which is preliminary data.</text>
</comment>
<evidence type="ECO:0008006" key="2">
    <source>
        <dbReference type="Google" id="ProtNLM"/>
    </source>
</evidence>
<gene>
    <name evidence="1" type="ORF">LCGC14_0217610</name>
</gene>